<protein>
    <submittedName>
        <fullName evidence="3">Uncharacterized protein</fullName>
    </submittedName>
</protein>
<name>A0A2P6NNK5_9EUKA</name>
<dbReference type="Proteomes" id="UP000241769">
    <property type="component" value="Unassembled WGS sequence"/>
</dbReference>
<feature type="coiled-coil region" evidence="1">
    <location>
        <begin position="74"/>
        <end position="101"/>
    </location>
</feature>
<feature type="compositionally biased region" description="Basic and acidic residues" evidence="2">
    <location>
        <begin position="439"/>
        <end position="459"/>
    </location>
</feature>
<proteinExistence type="predicted"/>
<sequence length="494" mass="57816">MPPLQPPPEDIPDHLEELLSAQLELRRKQKEVDDLRERLRDADEAQKEYIGLIDDLRVYTKSLETKVTRFRHKVDVFKREKERWCQENRQLEETIETLRTNSSAPVASSPAKNQPDCDIDRQVLLEENAQTHRICTELSQLLDTAYQVIHSKDEEILSLRGKTDHAVPASPVRERLQEGSNRIDEQISTIMNQFMKEKDEYQARQEADAIKIHNLEEQLRQKGNREIASPAEDGGAQIEAMRSKWKEEEAARIDLQRERDRRALEHRLEVERARLAAEASQQHAADLSQQILKLEEELIHTKRREREKFSDCEKMLRESRMEVEECNREGERMSGELREFESRHDSVRHQLQDVRNQLKLKTRETEWLKTEYEEEKRMFALDKEKLHYQLGVRDNTIGRMNAEIGLLNGIIQTCSELQRVLPAEYAYWSRRTPEKRRNLERLSYGTEHDDVPVDGKMMVEEESTQSEDIDGGSHGEDTSDTEGGVRDEDEAASE</sequence>
<gene>
    <name evidence="3" type="ORF">PROFUN_06771</name>
</gene>
<feature type="coiled-coil region" evidence="1">
    <location>
        <begin position="270"/>
        <end position="364"/>
    </location>
</feature>
<dbReference type="EMBL" id="MDYQ01000043">
    <property type="protein sequence ID" value="PRP85539.1"/>
    <property type="molecule type" value="Genomic_DNA"/>
</dbReference>
<dbReference type="InParanoid" id="A0A2P6NNK5"/>
<organism evidence="3 4">
    <name type="scientific">Planoprotostelium fungivorum</name>
    <dbReference type="NCBI Taxonomy" id="1890364"/>
    <lineage>
        <taxon>Eukaryota</taxon>
        <taxon>Amoebozoa</taxon>
        <taxon>Evosea</taxon>
        <taxon>Variosea</taxon>
        <taxon>Cavosteliida</taxon>
        <taxon>Cavosteliaceae</taxon>
        <taxon>Planoprotostelium</taxon>
    </lineage>
</organism>
<feature type="compositionally biased region" description="Acidic residues" evidence="2">
    <location>
        <begin position="460"/>
        <end position="470"/>
    </location>
</feature>
<keyword evidence="1" id="KW-0175">Coiled coil</keyword>
<feature type="region of interest" description="Disordered" evidence="2">
    <location>
        <begin position="439"/>
        <end position="494"/>
    </location>
</feature>
<evidence type="ECO:0000313" key="3">
    <source>
        <dbReference type="EMBL" id="PRP85539.1"/>
    </source>
</evidence>
<accession>A0A2P6NNK5</accession>
<dbReference type="AlphaFoldDB" id="A0A2P6NNK5"/>
<comment type="caution">
    <text evidence="3">The sequence shown here is derived from an EMBL/GenBank/DDBJ whole genome shotgun (WGS) entry which is preliminary data.</text>
</comment>
<reference evidence="3 4" key="1">
    <citation type="journal article" date="2018" name="Genome Biol. Evol.">
        <title>Multiple Roots of Fruiting Body Formation in Amoebozoa.</title>
        <authorList>
            <person name="Hillmann F."/>
            <person name="Forbes G."/>
            <person name="Novohradska S."/>
            <person name="Ferling I."/>
            <person name="Riege K."/>
            <person name="Groth M."/>
            <person name="Westermann M."/>
            <person name="Marz M."/>
            <person name="Spaller T."/>
            <person name="Winckler T."/>
            <person name="Schaap P."/>
            <person name="Glockner G."/>
        </authorList>
    </citation>
    <scope>NUCLEOTIDE SEQUENCE [LARGE SCALE GENOMIC DNA]</scope>
    <source>
        <strain evidence="3 4">Jena</strain>
    </source>
</reference>
<feature type="coiled-coil region" evidence="1">
    <location>
        <begin position="18"/>
        <end position="45"/>
    </location>
</feature>
<evidence type="ECO:0000313" key="4">
    <source>
        <dbReference type="Proteomes" id="UP000241769"/>
    </source>
</evidence>
<keyword evidence="4" id="KW-1185">Reference proteome</keyword>
<evidence type="ECO:0000256" key="1">
    <source>
        <dbReference type="SAM" id="Coils"/>
    </source>
</evidence>
<evidence type="ECO:0000256" key="2">
    <source>
        <dbReference type="SAM" id="MobiDB-lite"/>
    </source>
</evidence>